<dbReference type="NCBIfam" id="TIGR01128">
    <property type="entry name" value="holA"/>
    <property type="match status" value="1"/>
</dbReference>
<name>A0ABV1RJX3_9ALTE</name>
<comment type="catalytic activity">
    <reaction evidence="8">
        <text>DNA(n) + a 2'-deoxyribonucleoside 5'-triphosphate = DNA(n+1) + diphosphate</text>
        <dbReference type="Rhea" id="RHEA:22508"/>
        <dbReference type="Rhea" id="RHEA-COMP:17339"/>
        <dbReference type="Rhea" id="RHEA-COMP:17340"/>
        <dbReference type="ChEBI" id="CHEBI:33019"/>
        <dbReference type="ChEBI" id="CHEBI:61560"/>
        <dbReference type="ChEBI" id="CHEBI:173112"/>
        <dbReference type="EC" id="2.7.7.7"/>
    </reaction>
</comment>
<keyword evidence="4 12" id="KW-0548">Nucleotidyltransferase</keyword>
<keyword evidence="3 12" id="KW-0808">Transferase</keyword>
<feature type="domain" description="DNA polymerase III delta N-terminal" evidence="10">
    <location>
        <begin position="21"/>
        <end position="136"/>
    </location>
</feature>
<dbReference type="InterPro" id="IPR027417">
    <property type="entry name" value="P-loop_NTPase"/>
</dbReference>
<evidence type="ECO:0000256" key="9">
    <source>
        <dbReference type="NCBIfam" id="TIGR01128"/>
    </source>
</evidence>
<reference evidence="12 13" key="1">
    <citation type="submission" date="2024-06" db="EMBL/GenBank/DDBJ databases">
        <authorList>
            <person name="Chen R.Y."/>
        </authorList>
    </citation>
    <scope>NUCLEOTIDE SEQUENCE [LARGE SCALE GENOMIC DNA]</scope>
    <source>
        <strain evidence="12 13">D2</strain>
    </source>
</reference>
<dbReference type="InterPro" id="IPR032780">
    <property type="entry name" value="DNA_pol3_delt_C"/>
</dbReference>
<comment type="similarity">
    <text evidence="7">Belongs to the DNA polymerase HolA subunit family.</text>
</comment>
<dbReference type="Proteomes" id="UP001467690">
    <property type="component" value="Unassembled WGS sequence"/>
</dbReference>
<sequence length="347" mass="40604">MRVYFNQVNRQLAQPLPSLILLFGDEPYQQQTVLDQIRAACKQQGFEERLRFNTEEDFNWQNILNEAQAMSLFASKKLIEVEMPNAKPGKEGGAFFKEWCDITDNEHLLVVWGGKMEAAQTKTKWFKNIENHSWYIPVYEIERQKLPDWFRQQFQQHQLNVTPAAQAILCDLFEGNLAGAAQEVSRLALIYPNQQIDVEEIKKAVSDHSRFTVFQLAEDLLANNRKKVVQIIQRLEGEELEPVIITWMLQREVDYLAQLALAGNQFDAQCKKLRIWDNRKHLYRMALQRLNLSMLEQIQQALAQFEVEYKTSGLINPYFRIAHICALFFAQPDIFKFNQLMLANETE</sequence>
<evidence type="ECO:0000256" key="5">
    <source>
        <dbReference type="ARBA" id="ARBA00022705"/>
    </source>
</evidence>
<protein>
    <recommendedName>
        <fullName evidence="2 9">DNA polymerase III subunit delta</fullName>
        <ecNumber evidence="1 9">2.7.7.7</ecNumber>
    </recommendedName>
</protein>
<dbReference type="CDD" id="cd18138">
    <property type="entry name" value="HLD_clamp_pol_III_delta"/>
    <property type="match status" value="1"/>
</dbReference>
<dbReference type="Pfam" id="PF14840">
    <property type="entry name" value="DNA_pol3_delt_C"/>
    <property type="match status" value="1"/>
</dbReference>
<dbReference type="SUPFAM" id="SSF52540">
    <property type="entry name" value="P-loop containing nucleoside triphosphate hydrolases"/>
    <property type="match status" value="1"/>
</dbReference>
<evidence type="ECO:0000259" key="11">
    <source>
        <dbReference type="Pfam" id="PF14840"/>
    </source>
</evidence>
<dbReference type="InterPro" id="IPR005790">
    <property type="entry name" value="DNA_polIII_delta"/>
</dbReference>
<evidence type="ECO:0000256" key="7">
    <source>
        <dbReference type="ARBA" id="ARBA00034754"/>
    </source>
</evidence>
<keyword evidence="6" id="KW-0239">DNA-directed DNA polymerase</keyword>
<dbReference type="GO" id="GO:0003887">
    <property type="term" value="F:DNA-directed DNA polymerase activity"/>
    <property type="evidence" value="ECO:0007669"/>
    <property type="project" value="UniProtKB-EC"/>
</dbReference>
<evidence type="ECO:0000256" key="1">
    <source>
        <dbReference type="ARBA" id="ARBA00012417"/>
    </source>
</evidence>
<keyword evidence="13" id="KW-1185">Reference proteome</keyword>
<proteinExistence type="inferred from homology"/>
<evidence type="ECO:0000259" key="10">
    <source>
        <dbReference type="Pfam" id="PF06144"/>
    </source>
</evidence>
<comment type="caution">
    <text evidence="12">The sequence shown here is derived from an EMBL/GenBank/DDBJ whole genome shotgun (WGS) entry which is preliminary data.</text>
</comment>
<keyword evidence="5" id="KW-0235">DNA replication</keyword>
<feature type="domain" description="DNA polymerase III subunit delta C-terminal" evidence="11">
    <location>
        <begin position="215"/>
        <end position="310"/>
    </location>
</feature>
<dbReference type="EMBL" id="JBELOE010000255">
    <property type="protein sequence ID" value="MER2493249.1"/>
    <property type="molecule type" value="Genomic_DNA"/>
</dbReference>
<dbReference type="Gene3D" id="1.20.272.10">
    <property type="match status" value="1"/>
</dbReference>
<evidence type="ECO:0000313" key="13">
    <source>
        <dbReference type="Proteomes" id="UP001467690"/>
    </source>
</evidence>
<dbReference type="Pfam" id="PF06144">
    <property type="entry name" value="DNA_pol3_delta"/>
    <property type="match status" value="1"/>
</dbReference>
<evidence type="ECO:0000256" key="8">
    <source>
        <dbReference type="ARBA" id="ARBA00049244"/>
    </source>
</evidence>
<dbReference type="RefSeq" id="WP_350402532.1">
    <property type="nucleotide sequence ID" value="NZ_JBELOE010000255.1"/>
</dbReference>
<dbReference type="InterPro" id="IPR010372">
    <property type="entry name" value="DNA_pol3_delta_N"/>
</dbReference>
<dbReference type="PANTHER" id="PTHR34388">
    <property type="entry name" value="DNA POLYMERASE III SUBUNIT DELTA"/>
    <property type="match status" value="1"/>
</dbReference>
<dbReference type="EC" id="2.7.7.7" evidence="1 9"/>
<dbReference type="SUPFAM" id="SSF48019">
    <property type="entry name" value="post-AAA+ oligomerization domain-like"/>
    <property type="match status" value="1"/>
</dbReference>
<gene>
    <name evidence="12" type="primary">holA</name>
    <name evidence="12" type="ORF">ABS311_15325</name>
</gene>
<dbReference type="InterPro" id="IPR008921">
    <property type="entry name" value="DNA_pol3_clamp-load_cplx_C"/>
</dbReference>
<evidence type="ECO:0000256" key="4">
    <source>
        <dbReference type="ARBA" id="ARBA00022695"/>
    </source>
</evidence>
<evidence type="ECO:0000256" key="2">
    <source>
        <dbReference type="ARBA" id="ARBA00017703"/>
    </source>
</evidence>
<evidence type="ECO:0000256" key="3">
    <source>
        <dbReference type="ARBA" id="ARBA00022679"/>
    </source>
</evidence>
<organism evidence="12 13">
    <name type="scientific">Catenovulum sediminis</name>
    <dbReference type="NCBI Taxonomy" id="1740262"/>
    <lineage>
        <taxon>Bacteria</taxon>
        <taxon>Pseudomonadati</taxon>
        <taxon>Pseudomonadota</taxon>
        <taxon>Gammaproteobacteria</taxon>
        <taxon>Alteromonadales</taxon>
        <taxon>Alteromonadaceae</taxon>
        <taxon>Catenovulum</taxon>
    </lineage>
</organism>
<dbReference type="Gene3D" id="1.10.8.60">
    <property type="match status" value="1"/>
</dbReference>
<evidence type="ECO:0000313" key="12">
    <source>
        <dbReference type="EMBL" id="MER2493249.1"/>
    </source>
</evidence>
<dbReference type="Gene3D" id="3.40.50.300">
    <property type="entry name" value="P-loop containing nucleotide triphosphate hydrolases"/>
    <property type="match status" value="1"/>
</dbReference>
<accession>A0ABV1RJX3</accession>
<evidence type="ECO:0000256" key="6">
    <source>
        <dbReference type="ARBA" id="ARBA00022932"/>
    </source>
</evidence>
<dbReference type="PANTHER" id="PTHR34388:SF1">
    <property type="entry name" value="DNA POLYMERASE III SUBUNIT DELTA"/>
    <property type="match status" value="1"/>
</dbReference>